<evidence type="ECO:0000313" key="5">
    <source>
        <dbReference type="RefSeq" id="XP_048264176.1"/>
    </source>
</evidence>
<keyword evidence="2" id="KW-0677">Repeat</keyword>
<organism evidence="4 5">
    <name type="scientific">Bombus terrestris</name>
    <name type="common">Buff-tailed bumblebee</name>
    <name type="synonym">Apis terrestris</name>
    <dbReference type="NCBI Taxonomy" id="30195"/>
    <lineage>
        <taxon>Eukaryota</taxon>
        <taxon>Metazoa</taxon>
        <taxon>Ecdysozoa</taxon>
        <taxon>Arthropoda</taxon>
        <taxon>Hexapoda</taxon>
        <taxon>Insecta</taxon>
        <taxon>Pterygota</taxon>
        <taxon>Neoptera</taxon>
        <taxon>Endopterygota</taxon>
        <taxon>Hymenoptera</taxon>
        <taxon>Apocrita</taxon>
        <taxon>Aculeata</taxon>
        <taxon>Apoidea</taxon>
        <taxon>Anthophila</taxon>
        <taxon>Apidae</taxon>
        <taxon>Bombus</taxon>
        <taxon>Bombus</taxon>
    </lineage>
</organism>
<dbReference type="KEGG" id="bter:125385574"/>
<dbReference type="GO" id="GO:0005737">
    <property type="term" value="C:cytoplasm"/>
    <property type="evidence" value="ECO:0007669"/>
    <property type="project" value="TreeGrafter"/>
</dbReference>
<dbReference type="Pfam" id="PF13855">
    <property type="entry name" value="LRR_8"/>
    <property type="match status" value="1"/>
</dbReference>
<dbReference type="InterPro" id="IPR001611">
    <property type="entry name" value="Leu-rich_rpt"/>
</dbReference>
<dbReference type="Proteomes" id="UP000835206">
    <property type="component" value="Chromosome 8"/>
</dbReference>
<reference evidence="5" key="1">
    <citation type="submission" date="2025-08" db="UniProtKB">
        <authorList>
            <consortium name="RefSeq"/>
        </authorList>
    </citation>
    <scope>IDENTIFICATION</scope>
</reference>
<dbReference type="InterPro" id="IPR032675">
    <property type="entry name" value="LRR_dom_sf"/>
</dbReference>
<sequence length="309" mass="35198">MSDLARDLLTQYYGLGAESNSKRCLSINRCIQNIKNKEEKQVTEQTSLTSKEESVSDVESQKDEDENQKPSIANELYARSSRVLNSMEDAYNDDETFDLKDIDFGPNIMCNIFENTLHEQSANDSPTDCIEQNIEDLGTVTKKVKGKNKNDLSLGFIDDIYPDNASEDSSATVKESRKSSKNTISLPPLALKKEPVYGEIFVDFSNMGLKQFPAEILNNFSHLRMLYLSNNGLIEIPDEVFSCLMYLEWLDVRNNQLSSFPASIKGHMCLETILLQGNRVENLPLELCKHSLKAFQFFPLFPFQYFIYV</sequence>
<name>A0A9C6SP44_BOMTE</name>
<evidence type="ECO:0000256" key="3">
    <source>
        <dbReference type="SAM" id="MobiDB-lite"/>
    </source>
</evidence>
<dbReference type="PANTHER" id="PTHR48051:SF54">
    <property type="entry name" value="LEUCINE-RICH REPEAT-CONTAINING PROTEIN"/>
    <property type="match status" value="1"/>
</dbReference>
<evidence type="ECO:0000256" key="1">
    <source>
        <dbReference type="ARBA" id="ARBA00022614"/>
    </source>
</evidence>
<dbReference type="InterPro" id="IPR050216">
    <property type="entry name" value="LRR_domain-containing"/>
</dbReference>
<accession>A0A9C6SP44</accession>
<keyword evidence="4" id="KW-1185">Reference proteome</keyword>
<evidence type="ECO:0000256" key="2">
    <source>
        <dbReference type="ARBA" id="ARBA00022737"/>
    </source>
</evidence>
<dbReference type="PANTHER" id="PTHR48051">
    <property type="match status" value="1"/>
</dbReference>
<feature type="region of interest" description="Disordered" evidence="3">
    <location>
        <begin position="38"/>
        <end position="71"/>
    </location>
</feature>
<dbReference type="SUPFAM" id="SSF52058">
    <property type="entry name" value="L domain-like"/>
    <property type="match status" value="1"/>
</dbReference>
<dbReference type="Gene3D" id="3.80.10.10">
    <property type="entry name" value="Ribonuclease Inhibitor"/>
    <property type="match status" value="1"/>
</dbReference>
<dbReference type="GeneID" id="125385574"/>
<dbReference type="RefSeq" id="XP_048264176.1">
    <property type="nucleotide sequence ID" value="XM_048408219.1"/>
</dbReference>
<dbReference type="InterPro" id="IPR003591">
    <property type="entry name" value="Leu-rich_rpt_typical-subtyp"/>
</dbReference>
<keyword evidence="1" id="KW-0433">Leucine-rich repeat</keyword>
<evidence type="ECO:0000313" key="4">
    <source>
        <dbReference type="Proteomes" id="UP000835206"/>
    </source>
</evidence>
<dbReference type="OrthoDB" id="40118at2759"/>
<dbReference type="AlphaFoldDB" id="A0A9C6SP44"/>
<dbReference type="SMART" id="SM00369">
    <property type="entry name" value="LRR_TYP"/>
    <property type="match status" value="2"/>
</dbReference>
<dbReference type="PROSITE" id="PS51450">
    <property type="entry name" value="LRR"/>
    <property type="match status" value="1"/>
</dbReference>
<gene>
    <name evidence="5" type="primary">LOC125385574</name>
</gene>
<protein>
    <submittedName>
        <fullName evidence="5">Uncharacterized protein LOC125385574</fullName>
    </submittedName>
</protein>
<proteinExistence type="predicted"/>